<gene>
    <name evidence="1" type="ORF">EV668_3601</name>
</gene>
<protein>
    <submittedName>
        <fullName evidence="1">Uncharacterized protein</fullName>
    </submittedName>
</protein>
<organism evidence="1 2">
    <name type="scientific">Enterovirga rhinocerotis</name>
    <dbReference type="NCBI Taxonomy" id="1339210"/>
    <lineage>
        <taxon>Bacteria</taxon>
        <taxon>Pseudomonadati</taxon>
        <taxon>Pseudomonadota</taxon>
        <taxon>Alphaproteobacteria</taxon>
        <taxon>Hyphomicrobiales</taxon>
        <taxon>Methylobacteriaceae</taxon>
        <taxon>Enterovirga</taxon>
    </lineage>
</organism>
<keyword evidence="2" id="KW-1185">Reference proteome</keyword>
<evidence type="ECO:0000313" key="2">
    <source>
        <dbReference type="Proteomes" id="UP000295122"/>
    </source>
</evidence>
<dbReference type="OrthoDB" id="7303458at2"/>
<dbReference type="AlphaFoldDB" id="A0A4R7BUP0"/>
<reference evidence="1 2" key="1">
    <citation type="submission" date="2019-03" db="EMBL/GenBank/DDBJ databases">
        <title>Genomic Encyclopedia of Type Strains, Phase IV (KMG-IV): sequencing the most valuable type-strain genomes for metagenomic binning, comparative biology and taxonomic classification.</title>
        <authorList>
            <person name="Goeker M."/>
        </authorList>
    </citation>
    <scope>NUCLEOTIDE SEQUENCE [LARGE SCALE GENOMIC DNA]</scope>
    <source>
        <strain evidence="1 2">DSM 25903</strain>
    </source>
</reference>
<dbReference type="Proteomes" id="UP000295122">
    <property type="component" value="Unassembled WGS sequence"/>
</dbReference>
<accession>A0A4R7BUP0</accession>
<dbReference type="RefSeq" id="WP_133772578.1">
    <property type="nucleotide sequence ID" value="NZ_SNZR01000014.1"/>
</dbReference>
<name>A0A4R7BUP0_9HYPH</name>
<comment type="caution">
    <text evidence="1">The sequence shown here is derived from an EMBL/GenBank/DDBJ whole genome shotgun (WGS) entry which is preliminary data.</text>
</comment>
<evidence type="ECO:0000313" key="1">
    <source>
        <dbReference type="EMBL" id="TDR89113.1"/>
    </source>
</evidence>
<proteinExistence type="predicted"/>
<sequence length="227" mass="24977">MARLRPFDEITRVVVDRCLSPQAQGRMVAAAARTIIADAESQNAAILGRAPAKEIYVDRRLGAPLESVSVPKGTISVEFKLANETVLWVRDMLRQHAPVLTGRFRASILLFADGRQVDPDGEIPLAEEYEFISDAPYARKIEGDLKRKPQSSKAPDGVFHAVAVLAQKRFHNVAAVGFSYRSLPSGGVGRWAATGSARAMARTIRGGQERLHREWLTRQPAVTILPR</sequence>
<dbReference type="EMBL" id="SNZR01000014">
    <property type="protein sequence ID" value="TDR89113.1"/>
    <property type="molecule type" value="Genomic_DNA"/>
</dbReference>